<dbReference type="InterPro" id="IPR002938">
    <property type="entry name" value="FAD-bd"/>
</dbReference>
<keyword evidence="3" id="KW-0274">FAD</keyword>
<keyword evidence="4" id="KW-0560">Oxidoreductase</keyword>
<dbReference type="OrthoDB" id="10016252at2759"/>
<evidence type="ECO:0000256" key="2">
    <source>
        <dbReference type="ARBA" id="ARBA00022630"/>
    </source>
</evidence>
<keyword evidence="7" id="KW-1185">Reference proteome</keyword>
<name>A0A2A9P196_9AGAR</name>
<feature type="domain" description="FAD-binding" evidence="5">
    <location>
        <begin position="5"/>
        <end position="179"/>
    </location>
</feature>
<dbReference type="EMBL" id="KZ301970">
    <property type="protein sequence ID" value="PFH54363.1"/>
    <property type="molecule type" value="Genomic_DNA"/>
</dbReference>
<protein>
    <recommendedName>
        <fullName evidence="5">FAD-binding domain-containing protein</fullName>
    </recommendedName>
</protein>
<dbReference type="PANTHER" id="PTHR43004:SF19">
    <property type="entry name" value="BINDING MONOOXYGENASE, PUTATIVE (JCVI)-RELATED"/>
    <property type="match status" value="1"/>
</dbReference>
<dbReference type="Proteomes" id="UP000242287">
    <property type="component" value="Unassembled WGS sequence"/>
</dbReference>
<dbReference type="STRING" id="703135.A0A2A9P196"/>
<dbReference type="PANTHER" id="PTHR43004">
    <property type="entry name" value="TRK SYSTEM POTASSIUM UPTAKE PROTEIN"/>
    <property type="match status" value="1"/>
</dbReference>
<evidence type="ECO:0000313" key="7">
    <source>
        <dbReference type="Proteomes" id="UP000242287"/>
    </source>
</evidence>
<feature type="domain" description="FAD-binding" evidence="5">
    <location>
        <begin position="327"/>
        <end position="393"/>
    </location>
</feature>
<organism evidence="6 7">
    <name type="scientific">Amanita thiersii Skay4041</name>
    <dbReference type="NCBI Taxonomy" id="703135"/>
    <lineage>
        <taxon>Eukaryota</taxon>
        <taxon>Fungi</taxon>
        <taxon>Dikarya</taxon>
        <taxon>Basidiomycota</taxon>
        <taxon>Agaricomycotina</taxon>
        <taxon>Agaricomycetes</taxon>
        <taxon>Agaricomycetidae</taxon>
        <taxon>Agaricales</taxon>
        <taxon>Pluteineae</taxon>
        <taxon>Amanitaceae</taxon>
        <taxon>Amanita</taxon>
    </lineage>
</organism>
<dbReference type="GO" id="GO:0071949">
    <property type="term" value="F:FAD binding"/>
    <property type="evidence" value="ECO:0007669"/>
    <property type="project" value="InterPro"/>
</dbReference>
<dbReference type="Gene3D" id="3.30.70.2450">
    <property type="match status" value="1"/>
</dbReference>
<evidence type="ECO:0000256" key="1">
    <source>
        <dbReference type="ARBA" id="ARBA00001974"/>
    </source>
</evidence>
<proteinExistence type="predicted"/>
<keyword evidence="2" id="KW-0285">Flavoprotein</keyword>
<dbReference type="InterPro" id="IPR036188">
    <property type="entry name" value="FAD/NAD-bd_sf"/>
</dbReference>
<dbReference type="Pfam" id="PF01494">
    <property type="entry name" value="FAD_binding_3"/>
    <property type="match status" value="2"/>
</dbReference>
<gene>
    <name evidence="6" type="ORF">AMATHDRAFT_44875</name>
</gene>
<evidence type="ECO:0000313" key="6">
    <source>
        <dbReference type="EMBL" id="PFH54363.1"/>
    </source>
</evidence>
<dbReference type="AlphaFoldDB" id="A0A2A9P196"/>
<evidence type="ECO:0000256" key="4">
    <source>
        <dbReference type="ARBA" id="ARBA00023002"/>
    </source>
</evidence>
<accession>A0A2A9P196</accession>
<dbReference type="Gene3D" id="3.50.50.60">
    <property type="entry name" value="FAD/NAD(P)-binding domain"/>
    <property type="match status" value="1"/>
</dbReference>
<comment type="cofactor">
    <cofactor evidence="1">
        <name>FAD</name>
        <dbReference type="ChEBI" id="CHEBI:57692"/>
    </cofactor>
</comment>
<evidence type="ECO:0000259" key="5">
    <source>
        <dbReference type="Pfam" id="PF01494"/>
    </source>
</evidence>
<dbReference type="SUPFAM" id="SSF51905">
    <property type="entry name" value="FAD/NAD(P)-binding domain"/>
    <property type="match status" value="1"/>
</dbReference>
<sequence>MLPERTTILIVGAGPTGLAAAVSLAHHGCKDIIIVDSSDVEERVVSSRAMVVHAATLEALETVGCAESLINIGIKAKGVQLHTSIGRILQTNFDDLSSYTKYPYALMVSQYSTERILEEKLKEMGVVVYRPYKLTGLDDRGSEGLVAAFESGDTIKANYVIGADGAKSTVRQLSKIGFADPDGGSSPDKALARMVLADVTFSADGILPRDEPYAQISPDGIFFSIGVPPSPFPESYDYMNESIFRIGMNIPAKDGPPPPSPSVDYLQEYLNKQGPPHLSSDPSTNPKPVKIEQVLWSTRFRTHAAIADKFITRIHAQEQTDNKCSRVVFLVGDAAHIHSPIGGQGMNLGLRDAIGIGEVVAKHIVLYAQDPERADDLLETFAATRYDRALNVISLTKTAMTYISTIAVNSFTRFLLYWMVRLVAMIPAVRQGMAWRVSGLGNR</sequence>
<reference evidence="6 7" key="1">
    <citation type="submission" date="2014-02" db="EMBL/GenBank/DDBJ databases">
        <title>Transposable element dynamics among asymbiotic and ectomycorrhizal Amanita fungi.</title>
        <authorList>
            <consortium name="DOE Joint Genome Institute"/>
            <person name="Hess J."/>
            <person name="Skrede I."/>
            <person name="Wolfe B."/>
            <person name="LaButti K."/>
            <person name="Ohm R.A."/>
            <person name="Grigoriev I.V."/>
            <person name="Pringle A."/>
        </authorList>
    </citation>
    <scope>NUCLEOTIDE SEQUENCE [LARGE SCALE GENOMIC DNA]</scope>
    <source>
        <strain evidence="6 7">SKay4041</strain>
    </source>
</reference>
<dbReference type="InterPro" id="IPR050641">
    <property type="entry name" value="RIFMO-like"/>
</dbReference>
<evidence type="ECO:0000256" key="3">
    <source>
        <dbReference type="ARBA" id="ARBA00022827"/>
    </source>
</evidence>
<dbReference type="GO" id="GO:0016709">
    <property type="term" value="F:oxidoreductase activity, acting on paired donors, with incorporation or reduction of molecular oxygen, NAD(P)H as one donor, and incorporation of one atom of oxygen"/>
    <property type="evidence" value="ECO:0007669"/>
    <property type="project" value="UniProtKB-ARBA"/>
</dbReference>
<dbReference type="PRINTS" id="PR00420">
    <property type="entry name" value="RNGMNOXGNASE"/>
</dbReference>